<sequence length="240" mass="27479">MKDLGQIILSGFNYNRDKFLLFLVVLISTILMMKGLDLALDRDQVFCILGIFLIENFLTCGVYGSLKKILSGEKLTPQVFLKNCVNFFIRFLIIKIFFVISIVFISGIILILIEAAGKIPSVPAATGIVFLWLIWLSFPMYYLILSLFAPMVLFSENSGIWQSIKTSISFSRIFFSKIIIIAFLYFISVLVFVYFPEKSYNLSSGLWYFCKGVLVSIMEIGFISSFLLLYQKGWDNERNV</sequence>
<feature type="transmembrane region" description="Helical" evidence="1">
    <location>
        <begin position="20"/>
        <end position="40"/>
    </location>
</feature>
<organism evidence="2">
    <name type="scientific">candidate division TA06 bacterium ADurb.Bin131</name>
    <dbReference type="NCBI Taxonomy" id="1852827"/>
    <lineage>
        <taxon>Bacteria</taxon>
        <taxon>Bacteria division TA06</taxon>
    </lineage>
</organism>
<feature type="transmembrane region" description="Helical" evidence="1">
    <location>
        <begin position="206"/>
        <end position="230"/>
    </location>
</feature>
<gene>
    <name evidence="2" type="ORF">BWX89_01037</name>
</gene>
<accession>A0A1V6C8L8</accession>
<keyword evidence="1" id="KW-1133">Transmembrane helix</keyword>
<dbReference type="Proteomes" id="UP000485562">
    <property type="component" value="Unassembled WGS sequence"/>
</dbReference>
<protein>
    <submittedName>
        <fullName evidence="2">Uncharacterized protein</fullName>
    </submittedName>
</protein>
<comment type="caution">
    <text evidence="2">The sequence shown here is derived from an EMBL/GenBank/DDBJ whole genome shotgun (WGS) entry which is preliminary data.</text>
</comment>
<feature type="transmembrane region" description="Helical" evidence="1">
    <location>
        <begin position="87"/>
        <end position="113"/>
    </location>
</feature>
<reference evidence="2" key="1">
    <citation type="submission" date="2017-02" db="EMBL/GenBank/DDBJ databases">
        <title>Delving into the versatile metabolic prowess of the omnipresent phylum Bacteroidetes.</title>
        <authorList>
            <person name="Nobu M.K."/>
            <person name="Mei R."/>
            <person name="Narihiro T."/>
            <person name="Kuroda K."/>
            <person name="Liu W.-T."/>
        </authorList>
    </citation>
    <scope>NUCLEOTIDE SEQUENCE</scope>
    <source>
        <strain evidence="2">ADurb.Bin131</strain>
    </source>
</reference>
<evidence type="ECO:0000313" key="2">
    <source>
        <dbReference type="EMBL" id="OQB73239.1"/>
    </source>
</evidence>
<keyword evidence="1" id="KW-0812">Transmembrane</keyword>
<evidence type="ECO:0000256" key="1">
    <source>
        <dbReference type="SAM" id="Phobius"/>
    </source>
</evidence>
<dbReference type="AlphaFoldDB" id="A0A1V6C8L8"/>
<dbReference type="EMBL" id="MWDQ01000089">
    <property type="protein sequence ID" value="OQB73239.1"/>
    <property type="molecule type" value="Genomic_DNA"/>
</dbReference>
<feature type="transmembrane region" description="Helical" evidence="1">
    <location>
        <begin position="174"/>
        <end position="194"/>
    </location>
</feature>
<keyword evidence="1" id="KW-0472">Membrane</keyword>
<feature type="transmembrane region" description="Helical" evidence="1">
    <location>
        <begin position="46"/>
        <end position="66"/>
    </location>
</feature>
<name>A0A1V6C8L8_UNCT6</name>
<proteinExistence type="predicted"/>
<feature type="transmembrane region" description="Helical" evidence="1">
    <location>
        <begin position="125"/>
        <end position="153"/>
    </location>
</feature>